<reference evidence="1" key="1">
    <citation type="journal article" date="2014" name="Int. J. Syst. Evol. Microbiol.">
        <title>Complete genome of a new Firmicutes species belonging to the dominant human colonic microbiota ('Ruminococcus bicirculans') reveals two chromosomes and a selective capacity to utilize plant glucans.</title>
        <authorList>
            <consortium name="NISC Comparative Sequencing Program"/>
            <person name="Wegmann U."/>
            <person name="Louis P."/>
            <person name="Goesmann A."/>
            <person name="Henrissat B."/>
            <person name="Duncan S.H."/>
            <person name="Flint H.J."/>
        </authorList>
    </citation>
    <scope>NUCLEOTIDE SEQUENCE</scope>
    <source>
        <strain evidence="1">NBRC 102424</strain>
    </source>
</reference>
<name>A0ABQ5TR59_9GAMM</name>
<sequence length="58" mass="6487">MKQLIREMEEKVIALRGAAHGIAASMDDETITSQQAYQLLKALADSMQEIIDKRSIPE</sequence>
<protein>
    <submittedName>
        <fullName evidence="1">Uncharacterized protein</fullName>
    </submittedName>
</protein>
<evidence type="ECO:0000313" key="1">
    <source>
        <dbReference type="EMBL" id="GLP98711.1"/>
    </source>
</evidence>
<reference evidence="1" key="2">
    <citation type="submission" date="2023-01" db="EMBL/GenBank/DDBJ databases">
        <title>Draft genome sequence of Methylophaga thalassica strain NBRC 102424.</title>
        <authorList>
            <person name="Sun Q."/>
            <person name="Mori K."/>
        </authorList>
    </citation>
    <scope>NUCLEOTIDE SEQUENCE</scope>
    <source>
        <strain evidence="1">NBRC 102424</strain>
    </source>
</reference>
<dbReference type="Proteomes" id="UP001161423">
    <property type="component" value="Unassembled WGS sequence"/>
</dbReference>
<evidence type="ECO:0000313" key="2">
    <source>
        <dbReference type="Proteomes" id="UP001161423"/>
    </source>
</evidence>
<proteinExistence type="predicted"/>
<dbReference type="RefSeq" id="WP_284722370.1">
    <property type="nucleotide sequence ID" value="NZ_BSND01000003.1"/>
</dbReference>
<organism evidence="1 2">
    <name type="scientific">Methylophaga thalassica</name>
    <dbReference type="NCBI Taxonomy" id="40223"/>
    <lineage>
        <taxon>Bacteria</taxon>
        <taxon>Pseudomonadati</taxon>
        <taxon>Pseudomonadota</taxon>
        <taxon>Gammaproteobacteria</taxon>
        <taxon>Thiotrichales</taxon>
        <taxon>Piscirickettsiaceae</taxon>
        <taxon>Methylophaga</taxon>
    </lineage>
</organism>
<keyword evidence="2" id="KW-1185">Reference proteome</keyword>
<comment type="caution">
    <text evidence="1">The sequence shown here is derived from an EMBL/GenBank/DDBJ whole genome shotgun (WGS) entry which is preliminary data.</text>
</comment>
<gene>
    <name evidence="1" type="ORF">GCM10007891_05650</name>
</gene>
<accession>A0ABQ5TR59</accession>
<dbReference type="EMBL" id="BSND01000003">
    <property type="protein sequence ID" value="GLP98711.1"/>
    <property type="molecule type" value="Genomic_DNA"/>
</dbReference>